<feature type="region of interest" description="Disordered" evidence="1">
    <location>
        <begin position="1"/>
        <end position="63"/>
    </location>
</feature>
<dbReference type="KEGG" id="lpan:LPMP_310790"/>
<dbReference type="eggNOG" id="ENOG502SMJM">
    <property type="taxonomic scope" value="Eukaryota"/>
</dbReference>
<organism evidence="3 4">
    <name type="scientific">Leishmania panamensis</name>
    <dbReference type="NCBI Taxonomy" id="5679"/>
    <lineage>
        <taxon>Eukaryota</taxon>
        <taxon>Discoba</taxon>
        <taxon>Euglenozoa</taxon>
        <taxon>Kinetoplastea</taxon>
        <taxon>Metakinetoplastina</taxon>
        <taxon>Trypanosomatida</taxon>
        <taxon>Trypanosomatidae</taxon>
        <taxon>Leishmaniinae</taxon>
        <taxon>Leishmania</taxon>
        <taxon>Leishmania guyanensis species complex</taxon>
    </lineage>
</organism>
<feature type="transmembrane region" description="Helical" evidence="2">
    <location>
        <begin position="520"/>
        <end position="547"/>
    </location>
</feature>
<dbReference type="VEuPathDB" id="TriTrypDB:LPMP_310790"/>
<dbReference type="Proteomes" id="UP000063063">
    <property type="component" value="Chromosome 31"/>
</dbReference>
<feature type="transmembrane region" description="Helical" evidence="2">
    <location>
        <begin position="449"/>
        <end position="470"/>
    </location>
</feature>
<dbReference type="AlphaFoldDB" id="A0A088RX17"/>
<dbReference type="OrthoDB" id="265961at2759"/>
<feature type="compositionally biased region" description="Basic and acidic residues" evidence="1">
    <location>
        <begin position="1"/>
        <end position="11"/>
    </location>
</feature>
<sequence length="652" mass="72607">MPSREENEQRPLSRSSGLASNVPRDDSPWSQAAREPISMGEMPDGEGVAPRPEESLNDMDEEQKEEIRDLMLNVVMHADRPIENLPVMMAPELKLIGRCVSLRVMQAINGAPPAFYYYTGLVCMVTESSVSLMHVNRYTHDDFAAYKSREQQLLKGTTISPDLQIQNCCALRHSRVRACCLYSVLASPRADSGDASSTQRVQSLDWDLLNHSCTAAGEAGVTQNDRIVNTEDSHVLCTMDAAGSLAPAVLLKTGAELDAAAAQNSDEEGRMSGVTEPVVDEVTDSAGATKGDTAPRRFRAFVGSIGPIPYVTFLRKNINNVEFGRDPCSSFYSLFKDPSRHIRDMQVLRMFVRRYLVHTSQGNNPRQVLLYAFLSVRCAWPDVDRELVNRVALEELPTLLKADCAIEKEKKRRRLRMQQRVREVQQYRAPAGLFSNTGILYLTNIPQKLFLAGMLILLFDIGLIVFFNSAKSNVSDALVSSFVFQFTGELVAAIVVWSITGVMCIVHATMMHLPVREGMWYMGAHFACFVGAVACCIMAFVVLLMLLDRNTIFLHMVRNQPEELCPFYQRHGCSGFLVGCNDTESTFNRDLCSTCPDVNTSITGCYPIIRSQIGLTTIPLLVFSIFVTVAVLYSFFQLFKLLGIFKAAVDIF</sequence>
<dbReference type="VEuPathDB" id="TriTrypDB:LPAL13_310013200"/>
<dbReference type="GeneID" id="22577505"/>
<feature type="transmembrane region" description="Helical" evidence="2">
    <location>
        <begin position="482"/>
        <end position="508"/>
    </location>
</feature>
<feature type="transmembrane region" description="Helical" evidence="2">
    <location>
        <begin position="618"/>
        <end position="636"/>
    </location>
</feature>
<keyword evidence="2" id="KW-0812">Transmembrane</keyword>
<proteinExistence type="predicted"/>
<keyword evidence="2" id="KW-0472">Membrane</keyword>
<keyword evidence="2" id="KW-1133">Transmembrane helix</keyword>
<protein>
    <submittedName>
        <fullName evidence="3">Uncharacterized protein</fullName>
    </submittedName>
</protein>
<gene>
    <name evidence="3" type="ORF">LPMP_310790</name>
</gene>
<name>A0A088RX17_LEIPA</name>
<evidence type="ECO:0000256" key="2">
    <source>
        <dbReference type="SAM" id="Phobius"/>
    </source>
</evidence>
<dbReference type="RefSeq" id="XP_010701468.1">
    <property type="nucleotide sequence ID" value="XM_010703166.1"/>
</dbReference>
<reference evidence="3 4" key="1">
    <citation type="journal article" date="2015" name="Sci. Rep.">
        <title>The genome of Leishmania panamensis: insights into genomics of the L. (Viannia) subgenus.</title>
        <authorList>
            <person name="Llanes A."/>
            <person name="Restrepo C.M."/>
            <person name="Vecchio G.D."/>
            <person name="Anguizola F.J."/>
            <person name="Lleonart R."/>
        </authorList>
    </citation>
    <scope>NUCLEOTIDE SEQUENCE [LARGE SCALE GENOMIC DNA]</scope>
    <source>
        <strain evidence="3 4">MHOM/PA/94/PSC-1</strain>
    </source>
</reference>
<evidence type="ECO:0000256" key="1">
    <source>
        <dbReference type="SAM" id="MobiDB-lite"/>
    </source>
</evidence>
<accession>A0A088RX17</accession>
<evidence type="ECO:0000313" key="4">
    <source>
        <dbReference type="Proteomes" id="UP000063063"/>
    </source>
</evidence>
<dbReference type="EMBL" id="CP009400">
    <property type="protein sequence ID" value="AIO00668.1"/>
    <property type="molecule type" value="Genomic_DNA"/>
</dbReference>
<evidence type="ECO:0000313" key="3">
    <source>
        <dbReference type="EMBL" id="AIO00668.1"/>
    </source>
</evidence>
<keyword evidence="4" id="KW-1185">Reference proteome</keyword>